<name>A0A3E0DU24_9BACT</name>
<proteinExistence type="predicted"/>
<evidence type="ECO:0000313" key="3">
    <source>
        <dbReference type="Proteomes" id="UP000256405"/>
    </source>
</evidence>
<reference evidence="2 3" key="1">
    <citation type="submission" date="2018-08" db="EMBL/GenBank/DDBJ databases">
        <title>Genomic Encyclopedia of Archaeal and Bacterial Type Strains, Phase II (KMG-II): from individual species to whole genera.</title>
        <authorList>
            <person name="Goeker M."/>
        </authorList>
    </citation>
    <scope>NUCLEOTIDE SEQUENCE [LARGE SCALE GENOMIC DNA]</scope>
    <source>
        <strain evidence="2 3">DSM 15986</strain>
    </source>
</reference>
<protein>
    <recommendedName>
        <fullName evidence="4">6-bladed beta-propeller protein</fullName>
    </recommendedName>
</protein>
<evidence type="ECO:0000256" key="1">
    <source>
        <dbReference type="SAM" id="SignalP"/>
    </source>
</evidence>
<evidence type="ECO:0008006" key="4">
    <source>
        <dbReference type="Google" id="ProtNLM"/>
    </source>
</evidence>
<keyword evidence="1" id="KW-0732">Signal</keyword>
<feature type="chain" id="PRO_5017758394" description="6-bladed beta-propeller protein" evidence="1">
    <location>
        <begin position="27"/>
        <end position="382"/>
    </location>
</feature>
<sequence>MNYSILNCRSYLFIVALAFFSISCSSKTDSDIFEYSNLVLIDSIEVKLPIQFVPISKWQTFSDSSQTLLIDYGMDAKGDLLVLRLNFERGEYLEPIYIPREGPDGFNATDLFISYQGQDLIYVFPSATDKFYLYNSLGKLVEKYNYNDGDYTRFYISGFYSDIFYNQGEIMLPTINDTRFDDRDYFEKVIPFQKYDFTSRKFTDQVIYPEFVGGKFLPSNLSGGQISSYDSKTALINYPFSDSLYIYSFENKSIDAFYCGIENGHKTKFLDHVPDKEVSREYVVKEKNYEFAKTHNGKVYRLVSHLKNENSRELTPIDIIRRDLRGVTMIEYNPEDKSINYYEMPIARNFVFQENKLVVGGISIREDENQDTFRKFYVYQLN</sequence>
<comment type="caution">
    <text evidence="2">The sequence shown here is derived from an EMBL/GenBank/DDBJ whole genome shotgun (WGS) entry which is preliminary data.</text>
</comment>
<dbReference type="Proteomes" id="UP000256405">
    <property type="component" value="Unassembled WGS sequence"/>
</dbReference>
<keyword evidence="3" id="KW-1185">Reference proteome</keyword>
<accession>A0A3E0DU24</accession>
<feature type="signal peptide" evidence="1">
    <location>
        <begin position="1"/>
        <end position="26"/>
    </location>
</feature>
<dbReference type="AlphaFoldDB" id="A0A3E0DU24"/>
<gene>
    <name evidence="2" type="ORF">C8N25_11148</name>
</gene>
<organism evidence="2 3">
    <name type="scientific">Algoriphagus antarcticus</name>
    <dbReference type="NCBI Taxonomy" id="238540"/>
    <lineage>
        <taxon>Bacteria</taxon>
        <taxon>Pseudomonadati</taxon>
        <taxon>Bacteroidota</taxon>
        <taxon>Cytophagia</taxon>
        <taxon>Cytophagales</taxon>
        <taxon>Cyclobacteriaceae</taxon>
        <taxon>Algoriphagus</taxon>
    </lineage>
</organism>
<dbReference type="EMBL" id="QUNF01000011">
    <property type="protein sequence ID" value="REG87069.1"/>
    <property type="molecule type" value="Genomic_DNA"/>
</dbReference>
<evidence type="ECO:0000313" key="2">
    <source>
        <dbReference type="EMBL" id="REG87069.1"/>
    </source>
</evidence>